<dbReference type="OrthoDB" id="345626at2"/>
<dbReference type="EMBL" id="ANIK01000032">
    <property type="protein sequence ID" value="EMJ95694.1"/>
    <property type="molecule type" value="Genomic_DNA"/>
</dbReference>
<dbReference type="PATRIC" id="fig|1218565.3.peg.1705"/>
<gene>
    <name evidence="1" type="ORF">LEP1GSC194_2370</name>
</gene>
<keyword evidence="1" id="KW-0449">Lipoprotein</keyword>
<reference evidence="1 2" key="1">
    <citation type="submission" date="2013-01" db="EMBL/GenBank/DDBJ databases">
        <authorList>
            <person name="Harkins D.M."/>
            <person name="Durkin A.S."/>
            <person name="Brinkac L.M."/>
            <person name="Haft D.H."/>
            <person name="Selengut J.D."/>
            <person name="Sanka R."/>
            <person name="DePew J."/>
            <person name="Purushe J."/>
            <person name="Galloway R.L."/>
            <person name="Vinetz J.M."/>
            <person name="Sutton G.G."/>
            <person name="Nierman W.C."/>
            <person name="Fouts D.E."/>
        </authorList>
    </citation>
    <scope>NUCLEOTIDE SEQUENCE [LARGE SCALE GENOMIC DNA]</scope>
    <source>
        <strain evidence="1 2">79601</strain>
    </source>
</reference>
<dbReference type="Proteomes" id="UP000011988">
    <property type="component" value="Unassembled WGS sequence"/>
</dbReference>
<proteinExistence type="predicted"/>
<dbReference type="RefSeq" id="WP_020773058.1">
    <property type="nucleotide sequence ID" value="NZ_ANIK01000032.1"/>
</dbReference>
<accession>M6CVE3</accession>
<evidence type="ECO:0000313" key="1">
    <source>
        <dbReference type="EMBL" id="EMJ95694.1"/>
    </source>
</evidence>
<name>M6CVE3_9LEPT</name>
<organism evidence="1 2">
    <name type="scientific">Leptospira alstonii serovar Sichuan str. 79601</name>
    <dbReference type="NCBI Taxonomy" id="1218565"/>
    <lineage>
        <taxon>Bacteria</taxon>
        <taxon>Pseudomonadati</taxon>
        <taxon>Spirochaetota</taxon>
        <taxon>Spirochaetia</taxon>
        <taxon>Leptospirales</taxon>
        <taxon>Leptospiraceae</taxon>
        <taxon>Leptospira</taxon>
    </lineage>
</organism>
<dbReference type="PROSITE" id="PS51257">
    <property type="entry name" value="PROKAR_LIPOPROTEIN"/>
    <property type="match status" value="1"/>
</dbReference>
<dbReference type="AlphaFoldDB" id="M6CVE3"/>
<protein>
    <submittedName>
        <fullName evidence="1">Putative lipoprotein</fullName>
    </submittedName>
</protein>
<sequence length="215" mass="23917">MNRITLVVLMLILSCQILEDPAGKKEKDPTDDLKTLAVIQLAMIPPCKQGLITNYTSWSNFGSPYIGKLTDGTNFCYSSMSSGLGVFATFDYPEPGSYKIQIFNEKEENLRRTIAVVLKQDIETLTSTQFSDYINKLALIPYNYRTPFDTVPPVCIVARGEGQTTVCTDTATAGNLRRSAFITTLVINTNYTLFCEGNCPHFIDNKGRIVITKVN</sequence>
<comment type="caution">
    <text evidence="1">The sequence shown here is derived from an EMBL/GenBank/DDBJ whole genome shotgun (WGS) entry which is preliminary data.</text>
</comment>
<evidence type="ECO:0000313" key="2">
    <source>
        <dbReference type="Proteomes" id="UP000011988"/>
    </source>
</evidence>